<protein>
    <submittedName>
        <fullName evidence="2">Uncharacterized protein</fullName>
    </submittedName>
</protein>
<gene>
    <name evidence="2" type="ORF">PCOR1329_LOCUS32408</name>
</gene>
<reference evidence="2" key="1">
    <citation type="submission" date="2023-10" db="EMBL/GenBank/DDBJ databases">
        <authorList>
            <person name="Chen Y."/>
            <person name="Shah S."/>
            <person name="Dougan E. K."/>
            <person name="Thang M."/>
            <person name="Chan C."/>
        </authorList>
    </citation>
    <scope>NUCLEOTIDE SEQUENCE [LARGE SCALE GENOMIC DNA]</scope>
</reference>
<evidence type="ECO:0000313" key="2">
    <source>
        <dbReference type="EMBL" id="CAK0835615.1"/>
    </source>
</evidence>
<evidence type="ECO:0000313" key="3">
    <source>
        <dbReference type="Proteomes" id="UP001189429"/>
    </source>
</evidence>
<evidence type="ECO:0000256" key="1">
    <source>
        <dbReference type="SAM" id="MobiDB-lite"/>
    </source>
</evidence>
<dbReference type="EMBL" id="CAUYUJ010013125">
    <property type="protein sequence ID" value="CAK0835615.1"/>
    <property type="molecule type" value="Genomic_DNA"/>
</dbReference>
<dbReference type="Proteomes" id="UP001189429">
    <property type="component" value="Unassembled WGS sequence"/>
</dbReference>
<name>A0ABN9STF8_9DINO</name>
<accession>A0ABN9STF8</accession>
<feature type="region of interest" description="Disordered" evidence="1">
    <location>
        <begin position="162"/>
        <end position="209"/>
    </location>
</feature>
<feature type="compositionally biased region" description="Polar residues" evidence="1">
    <location>
        <begin position="38"/>
        <end position="49"/>
    </location>
</feature>
<feature type="region of interest" description="Disordered" evidence="1">
    <location>
        <begin position="31"/>
        <end position="58"/>
    </location>
</feature>
<proteinExistence type="predicted"/>
<organism evidence="2 3">
    <name type="scientific">Prorocentrum cordatum</name>
    <dbReference type="NCBI Taxonomy" id="2364126"/>
    <lineage>
        <taxon>Eukaryota</taxon>
        <taxon>Sar</taxon>
        <taxon>Alveolata</taxon>
        <taxon>Dinophyceae</taxon>
        <taxon>Prorocentrales</taxon>
        <taxon>Prorocentraceae</taxon>
        <taxon>Prorocentrum</taxon>
    </lineage>
</organism>
<comment type="caution">
    <text evidence="2">The sequence shown here is derived from an EMBL/GenBank/DDBJ whole genome shotgun (WGS) entry which is preliminary data.</text>
</comment>
<keyword evidence="3" id="KW-1185">Reference proteome</keyword>
<sequence length="320" mass="33997">MALERAKASGSLVNMFPLCAAFWSTDEARHKGEADHQQGLSTQQWTASPSFDCRGPGEATPPRTAFRRWSSENATVNEVVPGLQDALRLAGLASYTALAESWCTEMGAAYLVELLAEFDDFCTSLSAVAALSPESTRRLRLALLASRHDGASRLASAPLALEAPCGSPAQPAPRRGTARPPPPARPAGLEVRARHGVPRAARAEDPARETLVEPRAARLAGHDCRARHDVPRAALSEARKGSSAGGPDFFVLSLRRRTGLRAMLGPGLLPGATDALDTLRLAVESQWARLDGQSIGLSTCWQVGESGQTQPRPTMTAPIG</sequence>